<dbReference type="AlphaFoldDB" id="A0A1M5S3M8"/>
<evidence type="ECO:0000313" key="7">
    <source>
        <dbReference type="Proteomes" id="UP000242592"/>
    </source>
</evidence>
<evidence type="ECO:0000259" key="4">
    <source>
        <dbReference type="Pfam" id="PF00389"/>
    </source>
</evidence>
<keyword evidence="2" id="KW-0520">NAD</keyword>
<name>A0A1M5S3M8_9BACT</name>
<evidence type="ECO:0000259" key="5">
    <source>
        <dbReference type="Pfam" id="PF02826"/>
    </source>
</evidence>
<dbReference type="GO" id="GO:0005829">
    <property type="term" value="C:cytosol"/>
    <property type="evidence" value="ECO:0007669"/>
    <property type="project" value="TreeGrafter"/>
</dbReference>
<dbReference type="Pfam" id="PF02826">
    <property type="entry name" value="2-Hacid_dh_C"/>
    <property type="match status" value="1"/>
</dbReference>
<evidence type="ECO:0000256" key="2">
    <source>
        <dbReference type="ARBA" id="ARBA00023027"/>
    </source>
</evidence>
<dbReference type="InterPro" id="IPR036291">
    <property type="entry name" value="NAD(P)-bd_dom_sf"/>
</dbReference>
<feature type="domain" description="D-isomer specific 2-hydroxyacid dehydrogenase NAD-binding" evidence="5">
    <location>
        <begin position="100"/>
        <end position="285"/>
    </location>
</feature>
<dbReference type="GO" id="GO:0051287">
    <property type="term" value="F:NAD binding"/>
    <property type="evidence" value="ECO:0007669"/>
    <property type="project" value="InterPro"/>
</dbReference>
<evidence type="ECO:0000256" key="1">
    <source>
        <dbReference type="ARBA" id="ARBA00023002"/>
    </source>
</evidence>
<dbReference type="EMBL" id="FQXN01000002">
    <property type="protein sequence ID" value="SHH33055.1"/>
    <property type="molecule type" value="Genomic_DNA"/>
</dbReference>
<organism evidence="6 7">
    <name type="scientific">Thermosipho atlanticus DSM 15807</name>
    <dbReference type="NCBI Taxonomy" id="1123380"/>
    <lineage>
        <taxon>Bacteria</taxon>
        <taxon>Thermotogati</taxon>
        <taxon>Thermotogota</taxon>
        <taxon>Thermotogae</taxon>
        <taxon>Thermotogales</taxon>
        <taxon>Fervidobacteriaceae</taxon>
        <taxon>Thermosipho</taxon>
    </lineage>
</organism>
<evidence type="ECO:0000313" key="6">
    <source>
        <dbReference type="EMBL" id="SHH33055.1"/>
    </source>
</evidence>
<dbReference type="InterPro" id="IPR006140">
    <property type="entry name" value="D-isomer_DH_NAD-bd"/>
</dbReference>
<reference evidence="7" key="1">
    <citation type="submission" date="2016-11" db="EMBL/GenBank/DDBJ databases">
        <authorList>
            <person name="Varghese N."/>
            <person name="Submissions S."/>
        </authorList>
    </citation>
    <scope>NUCLEOTIDE SEQUENCE [LARGE SCALE GENOMIC DNA]</scope>
    <source>
        <strain evidence="7">DSM 15807</strain>
    </source>
</reference>
<gene>
    <name evidence="6" type="ORF">SAMN02745199_0782</name>
</gene>
<dbReference type="SUPFAM" id="SSF51735">
    <property type="entry name" value="NAD(P)-binding Rossmann-fold domains"/>
    <property type="match status" value="1"/>
</dbReference>
<dbReference type="OrthoDB" id="9786364at2"/>
<dbReference type="PANTHER" id="PTHR10996:SF178">
    <property type="entry name" value="2-HYDROXYACID DEHYDROGENASE YGL185C-RELATED"/>
    <property type="match status" value="1"/>
</dbReference>
<evidence type="ECO:0000256" key="3">
    <source>
        <dbReference type="RuleBase" id="RU003719"/>
    </source>
</evidence>
<keyword evidence="7" id="KW-1185">Reference proteome</keyword>
<dbReference type="GO" id="GO:0016618">
    <property type="term" value="F:hydroxypyruvate reductase [NAD(P)H] activity"/>
    <property type="evidence" value="ECO:0007669"/>
    <property type="project" value="TreeGrafter"/>
</dbReference>
<dbReference type="Gene3D" id="3.40.50.720">
    <property type="entry name" value="NAD(P)-binding Rossmann-like Domain"/>
    <property type="match status" value="2"/>
</dbReference>
<feature type="domain" description="D-isomer specific 2-hydroxyacid dehydrogenase catalytic" evidence="4">
    <location>
        <begin position="12"/>
        <end position="316"/>
    </location>
</feature>
<dbReference type="GO" id="GO:0030267">
    <property type="term" value="F:glyoxylate reductase (NADPH) activity"/>
    <property type="evidence" value="ECO:0007669"/>
    <property type="project" value="TreeGrafter"/>
</dbReference>
<dbReference type="Pfam" id="PF00389">
    <property type="entry name" value="2-Hacid_dh"/>
    <property type="match status" value="1"/>
</dbReference>
<dbReference type="SUPFAM" id="SSF52283">
    <property type="entry name" value="Formate/glycerate dehydrogenase catalytic domain-like"/>
    <property type="match status" value="1"/>
</dbReference>
<dbReference type="PANTHER" id="PTHR10996">
    <property type="entry name" value="2-HYDROXYACID DEHYDROGENASE-RELATED"/>
    <property type="match status" value="1"/>
</dbReference>
<comment type="similarity">
    <text evidence="3">Belongs to the D-isomer specific 2-hydroxyacid dehydrogenase family.</text>
</comment>
<dbReference type="InterPro" id="IPR050223">
    <property type="entry name" value="D-isomer_2-hydroxyacid_DH"/>
</dbReference>
<dbReference type="STRING" id="1123380.SAMN02745199_0782"/>
<dbReference type="InterPro" id="IPR006139">
    <property type="entry name" value="D-isomer_2_OHA_DH_cat_dom"/>
</dbReference>
<sequence>MKILVLTKITSYFEKLIKLYSKKYDLEWYTNENLDGILPEVEAVIGASLTEEQIKKAKNLKIIFVPWTGTDKLPWRIIREKNIIVSNSHGNGKIVAERALALALTLLGRVVEYHNDLIKGIWHGFVKGFREEDYWISLQNKSVSILGTGVIGRQLAKLLKGFDCKIIGFKRHIEKLEGFDYITNSIEDAILAAHIIFLTLPLTKETFHIINKDILNKMEGKFLINVGRGELIDEEALYNALSNGKLLGFASDVWYEYPDKNRRVVLPFHYPFHTFKNVVISPHVGGFTLEGQIGRIDELFENILSYLKTGKPKNIVDPEKMY</sequence>
<dbReference type="Proteomes" id="UP000242592">
    <property type="component" value="Unassembled WGS sequence"/>
</dbReference>
<dbReference type="RefSeq" id="WP_073072403.1">
    <property type="nucleotide sequence ID" value="NZ_FQXN01000002.1"/>
</dbReference>
<accession>A0A1M5S3M8</accession>
<proteinExistence type="inferred from homology"/>
<keyword evidence="1 3" id="KW-0560">Oxidoreductase</keyword>
<dbReference type="CDD" id="cd12165">
    <property type="entry name" value="2-Hacid_dh_6"/>
    <property type="match status" value="1"/>
</dbReference>
<protein>
    <submittedName>
        <fullName evidence="6">Lactate dehydrogenase</fullName>
    </submittedName>
</protein>